<dbReference type="RefSeq" id="XP_060426111.1">
    <property type="nucleotide sequence ID" value="XM_060578409.1"/>
</dbReference>
<evidence type="ECO:0000256" key="1">
    <source>
        <dbReference type="SAM" id="MobiDB-lite"/>
    </source>
</evidence>
<protein>
    <recommendedName>
        <fullName evidence="4">Fungal N-terminal domain-containing protein</fullName>
    </recommendedName>
</protein>
<dbReference type="Proteomes" id="UP001224890">
    <property type="component" value="Unassembled WGS sequence"/>
</dbReference>
<feature type="region of interest" description="Disordered" evidence="1">
    <location>
        <begin position="211"/>
        <end position="231"/>
    </location>
</feature>
<evidence type="ECO:0008006" key="4">
    <source>
        <dbReference type="Google" id="ProtNLM"/>
    </source>
</evidence>
<evidence type="ECO:0000313" key="3">
    <source>
        <dbReference type="Proteomes" id="UP001224890"/>
    </source>
</evidence>
<organism evidence="2 3">
    <name type="scientific">Colletotrichum godetiae</name>
    <dbReference type="NCBI Taxonomy" id="1209918"/>
    <lineage>
        <taxon>Eukaryota</taxon>
        <taxon>Fungi</taxon>
        <taxon>Dikarya</taxon>
        <taxon>Ascomycota</taxon>
        <taxon>Pezizomycotina</taxon>
        <taxon>Sordariomycetes</taxon>
        <taxon>Hypocreomycetidae</taxon>
        <taxon>Glomerellales</taxon>
        <taxon>Glomerellaceae</taxon>
        <taxon>Colletotrichum</taxon>
        <taxon>Colletotrichum acutatum species complex</taxon>
    </lineage>
</organism>
<evidence type="ECO:0000313" key="2">
    <source>
        <dbReference type="EMBL" id="KAK1672108.1"/>
    </source>
</evidence>
<sequence>MAEVIGVAAAASQLAVSCFAILELMKKIKEAPSALKCYRTQLQELHDLSNSISLNPLLQTTEIGVQTRSLQEIVDQHNIEATLSRSRLFQSFVFLRKERDLKNTLDILERRKSQLSLIIHNIEASTLHQIQSDIHAMANRSLRNTKKSLLPDLEDDAAEFERQAGASSSSTSGASVALVKNAHRSRDWEPASVLHDYHCNLAKEAEKRCDVGPNQAHPLPTSNRSSSENWPHQGFPIGIEVNMKGRTVYRDCTAGEGVTQVNGAYIENDPDLLNRMAMQPSGHHFNYDNIGHANSPASSCITQTPSSTDNALLYINCTKSGAGDQHNNLDATYDGDVYGTPSMHAYYFGCALLPSQGQGQTSTGQRQINGPSLRRQKKTNAEDS</sequence>
<dbReference type="AlphaFoldDB" id="A0AAJ0ADV5"/>
<feature type="compositionally biased region" description="Polar residues" evidence="1">
    <location>
        <begin position="220"/>
        <end position="230"/>
    </location>
</feature>
<dbReference type="EMBL" id="JAHMHR010000041">
    <property type="protein sequence ID" value="KAK1672108.1"/>
    <property type="molecule type" value="Genomic_DNA"/>
</dbReference>
<keyword evidence="3" id="KW-1185">Reference proteome</keyword>
<feature type="region of interest" description="Disordered" evidence="1">
    <location>
        <begin position="358"/>
        <end position="384"/>
    </location>
</feature>
<gene>
    <name evidence="2" type="ORF">BDP55DRAFT_718457</name>
</gene>
<accession>A0AAJ0ADV5</accession>
<dbReference type="GeneID" id="85462935"/>
<comment type="caution">
    <text evidence="2">The sequence shown here is derived from an EMBL/GenBank/DDBJ whole genome shotgun (WGS) entry which is preliminary data.</text>
</comment>
<name>A0AAJ0ADV5_9PEZI</name>
<proteinExistence type="predicted"/>
<reference evidence="2" key="1">
    <citation type="submission" date="2021-06" db="EMBL/GenBank/DDBJ databases">
        <title>Comparative genomics, transcriptomics and evolutionary studies reveal genomic signatures of adaptation to plant cell wall in hemibiotrophic fungi.</title>
        <authorList>
            <consortium name="DOE Joint Genome Institute"/>
            <person name="Baroncelli R."/>
            <person name="Diaz J.F."/>
            <person name="Benocci T."/>
            <person name="Peng M."/>
            <person name="Battaglia E."/>
            <person name="Haridas S."/>
            <person name="Andreopoulos W."/>
            <person name="Labutti K."/>
            <person name="Pangilinan J."/>
            <person name="Floch G.L."/>
            <person name="Makela M.R."/>
            <person name="Henrissat B."/>
            <person name="Grigoriev I.V."/>
            <person name="Crouch J.A."/>
            <person name="De Vries R.P."/>
            <person name="Sukno S.A."/>
            <person name="Thon M.R."/>
        </authorList>
    </citation>
    <scope>NUCLEOTIDE SEQUENCE</scope>
    <source>
        <strain evidence="2">CBS 193.32</strain>
    </source>
</reference>